<dbReference type="GO" id="GO:0004040">
    <property type="term" value="F:amidase activity"/>
    <property type="evidence" value="ECO:0007669"/>
    <property type="project" value="InterPro"/>
</dbReference>
<dbReference type="PROSITE" id="PS51257">
    <property type="entry name" value="PROKAR_LIPOPROTEIN"/>
    <property type="match status" value="1"/>
</dbReference>
<dbReference type="AlphaFoldDB" id="A0A150X271"/>
<organism evidence="2 3">
    <name type="scientific">Roseivirga echinicomitans</name>
    <dbReference type="NCBI Taxonomy" id="296218"/>
    <lineage>
        <taxon>Bacteria</taxon>
        <taxon>Pseudomonadati</taxon>
        <taxon>Bacteroidota</taxon>
        <taxon>Cytophagia</taxon>
        <taxon>Cytophagales</taxon>
        <taxon>Roseivirgaceae</taxon>
        <taxon>Roseivirga</taxon>
    </lineage>
</organism>
<dbReference type="Gene3D" id="1.10.530.10">
    <property type="match status" value="1"/>
</dbReference>
<reference evidence="2 3" key="1">
    <citation type="submission" date="2016-01" db="EMBL/GenBank/DDBJ databases">
        <title>Genome sequencing of Roseivirga echinicomitans KMM 6058.</title>
        <authorList>
            <person name="Selvaratnam C."/>
            <person name="Thevarajoo S."/>
            <person name="Goh K.M."/>
            <person name="Ee R."/>
            <person name="Chan K.-G."/>
            <person name="Chong C.S."/>
        </authorList>
    </citation>
    <scope>NUCLEOTIDE SEQUENCE [LARGE SCALE GENOMIC DNA]</scope>
    <source>
        <strain evidence="2 3">KMM 6058</strain>
    </source>
</reference>
<comment type="caution">
    <text evidence="2">The sequence shown here is derived from an EMBL/GenBank/DDBJ whole genome shotgun (WGS) entry which is preliminary data.</text>
</comment>
<dbReference type="EMBL" id="LRDB01000050">
    <property type="protein sequence ID" value="KYG72813.1"/>
    <property type="molecule type" value="Genomic_DNA"/>
</dbReference>
<dbReference type="Proteomes" id="UP000075615">
    <property type="component" value="Unassembled WGS sequence"/>
</dbReference>
<proteinExistence type="predicted"/>
<protein>
    <recommendedName>
        <fullName evidence="1">Mannosyl-glycoprotein endo-beta-N-acetylglucosamidase-like domain-containing protein</fullName>
    </recommendedName>
</protein>
<dbReference type="InterPro" id="IPR053195">
    <property type="entry name" value="Bax-like"/>
</dbReference>
<sequence length="282" mass="32584">MPQSDTRFNLTTPFFLGTLFCFLIFSCSEPEVSNTVTLEVKHIELQSPEDILPLKDSLVAPLLYSHIKGIDTLEVNEKKDKFISAILPAILVAKYRIEQNRNKVKKLLKKENWTAQDSTFYNHLCSEYGTDNQTVLLNRMVVHPNSIILAQAIIESGWGSSRVFQEANNMFGVWSYSLNEPRIAAKFQRDGETIYLRKYDDFADSIEDYLKTVARVNVYREFRAARLVTSDPFKLITHLAHYSERREEYVIELSAMIRFNGLTQFDRYILDPSYINLSGSIQ</sequence>
<keyword evidence="3" id="KW-1185">Reference proteome</keyword>
<dbReference type="Pfam" id="PF01832">
    <property type="entry name" value="Glucosaminidase"/>
    <property type="match status" value="1"/>
</dbReference>
<dbReference type="STRING" id="296218.AWN68_08915"/>
<evidence type="ECO:0000313" key="3">
    <source>
        <dbReference type="Proteomes" id="UP000075615"/>
    </source>
</evidence>
<evidence type="ECO:0000259" key="1">
    <source>
        <dbReference type="Pfam" id="PF01832"/>
    </source>
</evidence>
<name>A0A150X271_9BACT</name>
<dbReference type="InterPro" id="IPR002901">
    <property type="entry name" value="MGlyc_endo_b_GlcNAc-like_dom"/>
</dbReference>
<dbReference type="PANTHER" id="PTHR40572">
    <property type="entry name" value="PROTEIN BAX"/>
    <property type="match status" value="1"/>
</dbReference>
<dbReference type="OrthoDB" id="9810444at2"/>
<gene>
    <name evidence="2" type="ORF">AWN68_08915</name>
</gene>
<feature type="domain" description="Mannosyl-glycoprotein endo-beta-N-acetylglucosamidase-like" evidence="1">
    <location>
        <begin position="141"/>
        <end position="258"/>
    </location>
</feature>
<accession>A0A150X271</accession>
<evidence type="ECO:0000313" key="2">
    <source>
        <dbReference type="EMBL" id="KYG72813.1"/>
    </source>
</evidence>
<dbReference type="PANTHER" id="PTHR40572:SF1">
    <property type="entry name" value="PROTEIN BAX"/>
    <property type="match status" value="1"/>
</dbReference>